<feature type="chain" id="PRO_5007589219" evidence="1">
    <location>
        <begin position="17"/>
        <end position="222"/>
    </location>
</feature>
<name>A0A151TQ16_CAJCA</name>
<protein>
    <submittedName>
        <fullName evidence="2">Uncharacterized protein</fullName>
    </submittedName>
</protein>
<organism evidence="2 3">
    <name type="scientific">Cajanus cajan</name>
    <name type="common">Pigeon pea</name>
    <name type="synonym">Cajanus indicus</name>
    <dbReference type="NCBI Taxonomy" id="3821"/>
    <lineage>
        <taxon>Eukaryota</taxon>
        <taxon>Viridiplantae</taxon>
        <taxon>Streptophyta</taxon>
        <taxon>Embryophyta</taxon>
        <taxon>Tracheophyta</taxon>
        <taxon>Spermatophyta</taxon>
        <taxon>Magnoliopsida</taxon>
        <taxon>eudicotyledons</taxon>
        <taxon>Gunneridae</taxon>
        <taxon>Pentapetalae</taxon>
        <taxon>rosids</taxon>
        <taxon>fabids</taxon>
        <taxon>Fabales</taxon>
        <taxon>Fabaceae</taxon>
        <taxon>Papilionoideae</taxon>
        <taxon>50 kb inversion clade</taxon>
        <taxon>NPAAA clade</taxon>
        <taxon>indigoferoid/millettioid clade</taxon>
        <taxon>Phaseoleae</taxon>
        <taxon>Cajanus</taxon>
    </lineage>
</organism>
<dbReference type="Proteomes" id="UP000075243">
    <property type="component" value="Chromosome 4"/>
</dbReference>
<keyword evidence="1" id="KW-0732">Signal</keyword>
<evidence type="ECO:0000256" key="1">
    <source>
        <dbReference type="SAM" id="SignalP"/>
    </source>
</evidence>
<proteinExistence type="predicted"/>
<keyword evidence="3" id="KW-1185">Reference proteome</keyword>
<accession>A0A151TQ16</accession>
<dbReference type="PANTHER" id="PTHR37610:SF55">
    <property type="entry name" value="RETROTRANSPOSON COPIA-LIKE N-TERMINAL DOMAIN-CONTAINING PROTEIN"/>
    <property type="match status" value="1"/>
</dbReference>
<feature type="signal peptide" evidence="1">
    <location>
        <begin position="1"/>
        <end position="16"/>
    </location>
</feature>
<dbReference type="PANTHER" id="PTHR37610">
    <property type="entry name" value="CCHC-TYPE DOMAIN-CONTAINING PROTEIN"/>
    <property type="match status" value="1"/>
</dbReference>
<evidence type="ECO:0000313" key="2">
    <source>
        <dbReference type="EMBL" id="KYP69066.1"/>
    </source>
</evidence>
<dbReference type="EMBL" id="CM003606">
    <property type="protein sequence ID" value="KYP69066.1"/>
    <property type="molecule type" value="Genomic_DNA"/>
</dbReference>
<gene>
    <name evidence="2" type="ORF">KK1_022717</name>
</gene>
<dbReference type="AlphaFoldDB" id="A0A151TQ16"/>
<evidence type="ECO:0000313" key="3">
    <source>
        <dbReference type="Proteomes" id="UP000075243"/>
    </source>
</evidence>
<sequence>MMVVSWLLRSLSPFIAHNVIWRDTASSIWSDLEERFSQGDLFRITSLQDTITPLKQREMSDTNYFTKLKTLWDELEVFCSLPICTYAIKCSCNALVNIGKYKTQDQVIKFLRGLTPGGTIICVPPMIMSRAFLSEDVTTESLVLPNAISDHGREFLGQFDVVAKWKYFCEVQSRSLALAHHLAMEPIGELMQLRQRVEDVEKATAEAVAATVLPFHVLYRAF</sequence>
<dbReference type="Gramene" id="C.cajan_22064.t">
    <property type="protein sequence ID" value="C.cajan_22064.t.cds1"/>
    <property type="gene ID" value="C.cajan_22064"/>
</dbReference>
<reference evidence="2 3" key="1">
    <citation type="journal article" date="2012" name="Nat. Biotechnol.">
        <title>Draft genome sequence of pigeonpea (Cajanus cajan), an orphan legume crop of resource-poor farmers.</title>
        <authorList>
            <person name="Varshney R.K."/>
            <person name="Chen W."/>
            <person name="Li Y."/>
            <person name="Bharti A.K."/>
            <person name="Saxena R.K."/>
            <person name="Schlueter J.A."/>
            <person name="Donoghue M.T."/>
            <person name="Azam S."/>
            <person name="Fan G."/>
            <person name="Whaley A.M."/>
            <person name="Farmer A.D."/>
            <person name="Sheridan J."/>
            <person name="Iwata A."/>
            <person name="Tuteja R."/>
            <person name="Penmetsa R.V."/>
            <person name="Wu W."/>
            <person name="Upadhyaya H.D."/>
            <person name="Yang S.P."/>
            <person name="Shah T."/>
            <person name="Saxena K.B."/>
            <person name="Michael T."/>
            <person name="McCombie W.R."/>
            <person name="Yang B."/>
            <person name="Zhang G."/>
            <person name="Yang H."/>
            <person name="Wang J."/>
            <person name="Spillane C."/>
            <person name="Cook D.R."/>
            <person name="May G.D."/>
            <person name="Xu X."/>
            <person name="Jackson S.A."/>
        </authorList>
    </citation>
    <scope>NUCLEOTIDE SEQUENCE [LARGE SCALE GENOMIC DNA]</scope>
    <source>
        <strain evidence="3">cv. Asha</strain>
    </source>
</reference>